<dbReference type="Proteomes" id="UP001172737">
    <property type="component" value="Unassembled WGS sequence"/>
</dbReference>
<protein>
    <submittedName>
        <fullName evidence="2">VOC family protein</fullName>
    </submittedName>
</protein>
<evidence type="ECO:0000313" key="2">
    <source>
        <dbReference type="EMBL" id="MDN4488004.1"/>
    </source>
</evidence>
<dbReference type="Pfam" id="PF06983">
    <property type="entry name" value="3-dmu-9_3-mt"/>
    <property type="match status" value="1"/>
</dbReference>
<name>A0AAW7M2R9_9MICO</name>
<evidence type="ECO:0000259" key="1">
    <source>
        <dbReference type="Pfam" id="PF06983"/>
    </source>
</evidence>
<evidence type="ECO:0000313" key="3">
    <source>
        <dbReference type="Proteomes" id="UP001172737"/>
    </source>
</evidence>
<dbReference type="EMBL" id="JAUHPX010000004">
    <property type="protein sequence ID" value="MDN4488004.1"/>
    <property type="molecule type" value="Genomic_DNA"/>
</dbReference>
<reference evidence="2" key="1">
    <citation type="submission" date="2023-06" db="EMBL/GenBank/DDBJ databases">
        <title>Sysu t00039.</title>
        <authorList>
            <person name="Gao L."/>
            <person name="Fang B.-Z."/>
            <person name="Li W.-J."/>
        </authorList>
    </citation>
    <scope>NUCLEOTIDE SEQUENCE</scope>
    <source>
        <strain evidence="2">SYSU T00039</strain>
    </source>
</reference>
<proteinExistence type="predicted"/>
<accession>A0AAW7M2R9</accession>
<keyword evidence="3" id="KW-1185">Reference proteome</keyword>
<organism evidence="2 3">
    <name type="scientific">Demequina lignilytica</name>
    <dbReference type="NCBI Taxonomy" id="3051663"/>
    <lineage>
        <taxon>Bacteria</taxon>
        <taxon>Bacillati</taxon>
        <taxon>Actinomycetota</taxon>
        <taxon>Actinomycetes</taxon>
        <taxon>Micrococcales</taxon>
        <taxon>Demequinaceae</taxon>
        <taxon>Demequina</taxon>
    </lineage>
</organism>
<dbReference type="InterPro" id="IPR028973">
    <property type="entry name" value="PhnB-like"/>
</dbReference>
<comment type="caution">
    <text evidence="2">The sequence shown here is derived from an EMBL/GenBank/DDBJ whole genome shotgun (WGS) entry which is preliminary data.</text>
</comment>
<feature type="domain" description="PhnB-like" evidence="1">
    <location>
        <begin position="4"/>
        <end position="129"/>
    </location>
</feature>
<gene>
    <name evidence="2" type="ORF">QQX10_07465</name>
</gene>
<dbReference type="CDD" id="cd06588">
    <property type="entry name" value="PhnB_like"/>
    <property type="match status" value="1"/>
</dbReference>
<dbReference type="PANTHER" id="PTHR33990">
    <property type="entry name" value="PROTEIN YJDN-RELATED"/>
    <property type="match status" value="1"/>
</dbReference>
<dbReference type="AlphaFoldDB" id="A0AAW7M2R9"/>
<dbReference type="RefSeq" id="WP_301118876.1">
    <property type="nucleotide sequence ID" value="NZ_JAUHPX010000004.1"/>
</dbReference>
<dbReference type="Gene3D" id="3.30.720.110">
    <property type="match status" value="1"/>
</dbReference>
<dbReference type="SUPFAM" id="SSF54593">
    <property type="entry name" value="Glyoxalase/Bleomycin resistance protein/Dihydroxybiphenyl dioxygenase"/>
    <property type="match status" value="1"/>
</dbReference>
<dbReference type="InterPro" id="IPR009725">
    <property type="entry name" value="3_dmu_93_MTrfase"/>
</dbReference>
<dbReference type="PIRSF" id="PIRSF021700">
    <property type="entry name" value="3_dmu_93_MTrfase"/>
    <property type="match status" value="1"/>
</dbReference>
<dbReference type="Gene3D" id="3.30.720.100">
    <property type="match status" value="1"/>
</dbReference>
<dbReference type="PANTHER" id="PTHR33990:SF4">
    <property type="entry name" value="PHNB-LIKE DOMAIN-CONTAINING PROTEIN"/>
    <property type="match status" value="1"/>
</dbReference>
<sequence>MTDKAIPFLMFQGGVGREAVALYTSLFEDGEILDLDEYPPGGPAPEGTIMRGRFRIAGQEFYVSDSFIDHEFGFTPSLSIWIEAGSPEQQERLVEALADGGATLMPLDGYGFSSRFAWVNDRFGVSWQINLA</sequence>
<dbReference type="InterPro" id="IPR029068">
    <property type="entry name" value="Glyas_Bleomycin-R_OHBP_Dase"/>
</dbReference>